<dbReference type="SFLD" id="SFLDG01135">
    <property type="entry name" value="C1.5.6:_HAD__Beta-PGM__Phospha"/>
    <property type="match status" value="1"/>
</dbReference>
<proteinExistence type="predicted"/>
<dbReference type="GO" id="GO:0008253">
    <property type="term" value="F:5'-nucleotidase activity"/>
    <property type="evidence" value="ECO:0007669"/>
    <property type="project" value="UniProtKB-EC"/>
</dbReference>
<dbReference type="NCBIfam" id="TIGR02254">
    <property type="entry name" value="YjjG_YfnB"/>
    <property type="match status" value="1"/>
</dbReference>
<dbReference type="EMBL" id="JBHTMY010000004">
    <property type="protein sequence ID" value="MFD1316772.1"/>
    <property type="molecule type" value="Genomic_DNA"/>
</dbReference>
<evidence type="ECO:0000313" key="1">
    <source>
        <dbReference type="EMBL" id="MFD1316772.1"/>
    </source>
</evidence>
<dbReference type="Gene3D" id="3.40.50.1000">
    <property type="entry name" value="HAD superfamily/HAD-like"/>
    <property type="match status" value="1"/>
</dbReference>
<dbReference type="NCBIfam" id="TIGR01549">
    <property type="entry name" value="HAD-SF-IA-v1"/>
    <property type="match status" value="1"/>
</dbReference>
<dbReference type="SUPFAM" id="SSF56784">
    <property type="entry name" value="HAD-like"/>
    <property type="match status" value="1"/>
</dbReference>
<gene>
    <name evidence="1" type="ORF">ACFQ39_14195</name>
</gene>
<dbReference type="SFLD" id="SFLDS00003">
    <property type="entry name" value="Haloacid_Dehalogenase"/>
    <property type="match status" value="1"/>
</dbReference>
<dbReference type="PANTHER" id="PTHR47478">
    <property type="match status" value="1"/>
</dbReference>
<dbReference type="Pfam" id="PF13419">
    <property type="entry name" value="HAD_2"/>
    <property type="match status" value="1"/>
</dbReference>
<organism evidence="1 2">
    <name type="scientific">Namhaeicola litoreus</name>
    <dbReference type="NCBI Taxonomy" id="1052145"/>
    <lineage>
        <taxon>Bacteria</taxon>
        <taxon>Pseudomonadati</taxon>
        <taxon>Bacteroidota</taxon>
        <taxon>Flavobacteriia</taxon>
        <taxon>Flavobacteriales</taxon>
        <taxon>Flavobacteriaceae</taxon>
        <taxon>Namhaeicola</taxon>
    </lineage>
</organism>
<dbReference type="PRINTS" id="PR00413">
    <property type="entry name" value="HADHALOGNASE"/>
</dbReference>
<dbReference type="RefSeq" id="WP_377180141.1">
    <property type="nucleotide sequence ID" value="NZ_JBHTMY010000004.1"/>
</dbReference>
<sequence length="226" mass="26637">MKIKHIFFDLDHTLWDFEKNSRLTFEKVFQKHAIGVKVHDFNEIYHPINERYWKLYREEKVSKAELRYGRLKESFDLLSYAVSDELIDILAVDYIEHLADFNHVFEHTYEVLAYLVERYELHIITNGFNEIQYRKMESSKLTPFFKQVITSEQVGVKKPNPKIFHYALEMAKAKPEESMMLGDNAEADIEGAKMVGMQAIHCRLNGEKNINGNISVKSLIELKKFL</sequence>
<dbReference type="EC" id="3.1.3.5" evidence="1"/>
<dbReference type="InterPro" id="IPR023214">
    <property type="entry name" value="HAD_sf"/>
</dbReference>
<dbReference type="Proteomes" id="UP001597201">
    <property type="component" value="Unassembled WGS sequence"/>
</dbReference>
<name>A0ABW3Y4G7_9FLAO</name>
<dbReference type="InterPro" id="IPR023198">
    <property type="entry name" value="PGP-like_dom2"/>
</dbReference>
<dbReference type="PANTHER" id="PTHR47478:SF1">
    <property type="entry name" value="PYRIMIDINE 5'-NUCLEOTIDASE YJJG"/>
    <property type="match status" value="1"/>
</dbReference>
<evidence type="ECO:0000313" key="2">
    <source>
        <dbReference type="Proteomes" id="UP001597201"/>
    </source>
</evidence>
<keyword evidence="2" id="KW-1185">Reference proteome</keyword>
<dbReference type="InterPro" id="IPR006439">
    <property type="entry name" value="HAD-SF_hydro_IA"/>
</dbReference>
<dbReference type="Gene3D" id="1.10.150.240">
    <property type="entry name" value="Putative phosphatase, domain 2"/>
    <property type="match status" value="1"/>
</dbReference>
<dbReference type="SFLD" id="SFLDG01129">
    <property type="entry name" value="C1.5:_HAD__Beta-PGM__Phosphata"/>
    <property type="match status" value="1"/>
</dbReference>
<comment type="caution">
    <text evidence="1">The sequence shown here is derived from an EMBL/GenBank/DDBJ whole genome shotgun (WGS) entry which is preliminary data.</text>
</comment>
<dbReference type="InterPro" id="IPR041492">
    <property type="entry name" value="HAD_2"/>
</dbReference>
<protein>
    <submittedName>
        <fullName evidence="1">YjjG family noncanonical pyrimidine nucleotidase</fullName>
        <ecNumber evidence="1">3.1.3.5</ecNumber>
    </submittedName>
</protein>
<dbReference type="InterPro" id="IPR052550">
    <property type="entry name" value="Pyrimidine_5'-ntase_YjjG"/>
</dbReference>
<dbReference type="InterPro" id="IPR036412">
    <property type="entry name" value="HAD-like_sf"/>
</dbReference>
<accession>A0ABW3Y4G7</accession>
<reference evidence="2" key="1">
    <citation type="journal article" date="2019" name="Int. J. Syst. Evol. Microbiol.">
        <title>The Global Catalogue of Microorganisms (GCM) 10K type strain sequencing project: providing services to taxonomists for standard genome sequencing and annotation.</title>
        <authorList>
            <consortium name="The Broad Institute Genomics Platform"/>
            <consortium name="The Broad Institute Genome Sequencing Center for Infectious Disease"/>
            <person name="Wu L."/>
            <person name="Ma J."/>
        </authorList>
    </citation>
    <scope>NUCLEOTIDE SEQUENCE [LARGE SCALE GENOMIC DNA]</scope>
    <source>
        <strain evidence="2">CCUG 61485</strain>
    </source>
</reference>
<keyword evidence="1" id="KW-0378">Hydrolase</keyword>
<dbReference type="InterPro" id="IPR011951">
    <property type="entry name" value="HAD-SF_hydro_IA_YjjG/PynA"/>
</dbReference>